<keyword evidence="2" id="KW-1185">Reference proteome</keyword>
<accession>A0A542DP75</accession>
<gene>
    <name evidence="1" type="ORF">FB471_4574</name>
</gene>
<evidence type="ECO:0000313" key="2">
    <source>
        <dbReference type="Proteomes" id="UP000320876"/>
    </source>
</evidence>
<evidence type="ECO:0000313" key="1">
    <source>
        <dbReference type="EMBL" id="TQJ04765.1"/>
    </source>
</evidence>
<organism evidence="1 2">
    <name type="scientific">Amycolatopsis cihanbeyliensis</name>
    <dbReference type="NCBI Taxonomy" id="1128664"/>
    <lineage>
        <taxon>Bacteria</taxon>
        <taxon>Bacillati</taxon>
        <taxon>Actinomycetota</taxon>
        <taxon>Actinomycetes</taxon>
        <taxon>Pseudonocardiales</taxon>
        <taxon>Pseudonocardiaceae</taxon>
        <taxon>Amycolatopsis</taxon>
    </lineage>
</organism>
<dbReference type="InterPro" id="IPR036689">
    <property type="entry name" value="ESAT-6-like_sf"/>
</dbReference>
<protein>
    <submittedName>
        <fullName evidence="1">PE family protein</fullName>
    </submittedName>
</protein>
<sequence length="109" mass="11406">MSGERGFAVDTEQLAAKAAELGELAERAAGISADLERALAATGRAWGTDAVGQSFAAAHDTPARETLDRLRALPEQLGDMHRRLTDAAAAYRAGDAEATDRVRDAGTPD</sequence>
<dbReference type="SUPFAM" id="SSF140453">
    <property type="entry name" value="EsxAB dimer-like"/>
    <property type="match status" value="1"/>
</dbReference>
<dbReference type="Proteomes" id="UP000320876">
    <property type="component" value="Unassembled WGS sequence"/>
</dbReference>
<reference evidence="1 2" key="1">
    <citation type="submission" date="2019-06" db="EMBL/GenBank/DDBJ databases">
        <title>Sequencing the genomes of 1000 actinobacteria strains.</title>
        <authorList>
            <person name="Klenk H.-P."/>
        </authorList>
    </citation>
    <scope>NUCLEOTIDE SEQUENCE [LARGE SCALE GENOMIC DNA]</scope>
    <source>
        <strain evidence="1 2">DSM 45679</strain>
    </source>
</reference>
<dbReference type="OrthoDB" id="4562539at2"/>
<name>A0A542DP75_AMYCI</name>
<proteinExistence type="predicted"/>
<dbReference type="EMBL" id="VFML01000001">
    <property type="protein sequence ID" value="TQJ04765.1"/>
    <property type="molecule type" value="Genomic_DNA"/>
</dbReference>
<dbReference type="AlphaFoldDB" id="A0A542DP75"/>
<dbReference type="Gene3D" id="1.10.287.1060">
    <property type="entry name" value="ESAT-6-like"/>
    <property type="match status" value="1"/>
</dbReference>
<dbReference type="RefSeq" id="WP_142000408.1">
    <property type="nucleotide sequence ID" value="NZ_VFML01000001.1"/>
</dbReference>
<comment type="caution">
    <text evidence="1">The sequence shown here is derived from an EMBL/GenBank/DDBJ whole genome shotgun (WGS) entry which is preliminary data.</text>
</comment>